<keyword evidence="1" id="KW-0472">Membrane</keyword>
<accession>A0A1V3N8U8</accession>
<protein>
    <submittedName>
        <fullName evidence="3">HPP domain-containing protein</fullName>
    </submittedName>
</protein>
<dbReference type="RefSeq" id="WP_077280210.1">
    <property type="nucleotide sequence ID" value="NZ_MVBK01000128.1"/>
</dbReference>
<feature type="transmembrane region" description="Helical" evidence="1">
    <location>
        <begin position="82"/>
        <end position="99"/>
    </location>
</feature>
<evidence type="ECO:0000313" key="3">
    <source>
        <dbReference type="EMBL" id="OOG21455.1"/>
    </source>
</evidence>
<organism evidence="3 4">
    <name type="scientific">Thioalkalivibrio denitrificans</name>
    <dbReference type="NCBI Taxonomy" id="108003"/>
    <lineage>
        <taxon>Bacteria</taxon>
        <taxon>Pseudomonadati</taxon>
        <taxon>Pseudomonadota</taxon>
        <taxon>Gammaproteobacteria</taxon>
        <taxon>Chromatiales</taxon>
        <taxon>Ectothiorhodospiraceae</taxon>
        <taxon>Thioalkalivibrio</taxon>
    </lineage>
</organism>
<dbReference type="PANTHER" id="PTHR33741:SF5">
    <property type="entry name" value="TRANSMEMBRANE PROTEIN DDB_G0269096-RELATED"/>
    <property type="match status" value="1"/>
</dbReference>
<keyword evidence="4" id="KW-1185">Reference proteome</keyword>
<dbReference type="OrthoDB" id="9811720at2"/>
<reference evidence="3 4" key="1">
    <citation type="submission" date="2017-02" db="EMBL/GenBank/DDBJ databases">
        <title>Genomic diversity within the haloalkaliphilic genus Thioalkalivibrio.</title>
        <authorList>
            <person name="Ahn A.-C."/>
            <person name="Meier-Kolthoff J."/>
            <person name="Overmars L."/>
            <person name="Richter M."/>
            <person name="Woyke T."/>
            <person name="Sorokin D.Y."/>
            <person name="Muyzer G."/>
        </authorList>
    </citation>
    <scope>NUCLEOTIDE SEQUENCE [LARGE SCALE GENOMIC DNA]</scope>
    <source>
        <strain evidence="3 4">ALJD</strain>
    </source>
</reference>
<evidence type="ECO:0000256" key="1">
    <source>
        <dbReference type="SAM" id="Phobius"/>
    </source>
</evidence>
<dbReference type="InterPro" id="IPR058581">
    <property type="entry name" value="TM_HPP"/>
</dbReference>
<dbReference type="EMBL" id="MVBK01000128">
    <property type="protein sequence ID" value="OOG21455.1"/>
    <property type="molecule type" value="Genomic_DNA"/>
</dbReference>
<name>A0A1V3N8U8_9GAMM</name>
<keyword evidence="1" id="KW-1133">Transmembrane helix</keyword>
<feature type="transmembrane region" description="Helical" evidence="1">
    <location>
        <begin position="20"/>
        <end position="43"/>
    </location>
</feature>
<dbReference type="Proteomes" id="UP000189462">
    <property type="component" value="Unassembled WGS sequence"/>
</dbReference>
<keyword evidence="1" id="KW-0812">Transmembrane</keyword>
<comment type="caution">
    <text evidence="3">The sequence shown here is derived from an EMBL/GenBank/DDBJ whole genome shotgun (WGS) entry which is preliminary data.</text>
</comment>
<dbReference type="PANTHER" id="PTHR33741">
    <property type="entry name" value="TRANSMEMBRANE PROTEIN DDB_G0269096-RELATED"/>
    <property type="match status" value="1"/>
</dbReference>
<gene>
    <name evidence="3" type="ORF">B1C78_16260</name>
</gene>
<feature type="transmembrane region" description="Helical" evidence="1">
    <location>
        <begin position="141"/>
        <end position="167"/>
    </location>
</feature>
<dbReference type="STRING" id="108003.B1C78_16260"/>
<dbReference type="InterPro" id="IPR007065">
    <property type="entry name" value="HPP"/>
</dbReference>
<feature type="transmembrane region" description="Helical" evidence="1">
    <location>
        <begin position="50"/>
        <end position="70"/>
    </location>
</feature>
<dbReference type="AlphaFoldDB" id="A0A1V3N8U8"/>
<dbReference type="Pfam" id="PF04982">
    <property type="entry name" value="TM_HPP"/>
    <property type="match status" value="1"/>
</dbReference>
<sequence length="287" mass="31099">MSRKPSFVTRIRHFASATNAVGWTEVAVATASATLAILLVYWTSVRLLEGVAAMFMLASMGASAILLFALPHGALSQPWPLFGGHMIAALVGVTCAVLVPQPALAAALAVGLTVGCMHLLRCVHPPGGATALTAVLGGPTVYGLGYLFVLTPLLLNLVLLFVMAVLINYPFPWRRYPAALAYPHHEHPRERDGPTEEDVEWAMEQMNVVVDVTAEELHEIARRAMEHARQNAAERITLSLGPRVVQADKGKGWVLRELSDSRNDEQRGTVRLSLVKRRDTDDGESGV</sequence>
<evidence type="ECO:0000313" key="4">
    <source>
        <dbReference type="Proteomes" id="UP000189462"/>
    </source>
</evidence>
<proteinExistence type="predicted"/>
<feature type="domain" description="HPP transmembrane region" evidence="2">
    <location>
        <begin position="21"/>
        <end position="177"/>
    </location>
</feature>
<evidence type="ECO:0000259" key="2">
    <source>
        <dbReference type="Pfam" id="PF04982"/>
    </source>
</evidence>